<dbReference type="RefSeq" id="XP_033362385.1">
    <property type="nucleotide sequence ID" value="XM_033506494.1"/>
</dbReference>
<evidence type="ECO:0000256" key="2">
    <source>
        <dbReference type="ARBA" id="ARBA00004584"/>
    </source>
</evidence>
<evidence type="ECO:0000256" key="5">
    <source>
        <dbReference type="ARBA" id="ARBA00022454"/>
    </source>
</evidence>
<accession>A0A6J3LB31</accession>
<keyword evidence="8" id="KW-1185">Reference proteome</keyword>
<dbReference type="KEGG" id="bvk:117240465"/>
<evidence type="ECO:0000256" key="1">
    <source>
        <dbReference type="ARBA" id="ARBA00004123"/>
    </source>
</evidence>
<evidence type="ECO:0000256" key="4">
    <source>
        <dbReference type="ARBA" id="ARBA00016380"/>
    </source>
</evidence>
<dbReference type="InterPro" id="IPR025204">
    <property type="entry name" value="CENP-L"/>
</dbReference>
<evidence type="ECO:0000256" key="7">
    <source>
        <dbReference type="ARBA" id="ARBA00023328"/>
    </source>
</evidence>
<dbReference type="GO" id="GO:0000775">
    <property type="term" value="C:chromosome, centromeric region"/>
    <property type="evidence" value="ECO:0007669"/>
    <property type="project" value="UniProtKB-SubCell"/>
</dbReference>
<dbReference type="GeneID" id="117240465"/>
<dbReference type="PANTHER" id="PTHR31740">
    <property type="entry name" value="CENTROMERE PROTEIN L"/>
    <property type="match status" value="1"/>
</dbReference>
<evidence type="ECO:0000256" key="3">
    <source>
        <dbReference type="ARBA" id="ARBA00011060"/>
    </source>
</evidence>
<evidence type="ECO:0000313" key="9">
    <source>
        <dbReference type="RefSeq" id="XP_033362385.1"/>
    </source>
</evidence>
<comment type="similarity">
    <text evidence="3">Belongs to the CENP-L/IML3 family.</text>
</comment>
<keyword evidence="5" id="KW-0158">Chromosome</keyword>
<name>A0A6J3LB31_9HYME</name>
<evidence type="ECO:0000256" key="6">
    <source>
        <dbReference type="ARBA" id="ARBA00023242"/>
    </source>
</evidence>
<sequence>MEDNIENILPSTSNTIHTICSLRTRGRQQFSLCVSSSPVEEIEGFNLEELLYKTWTIFGVSTLFNFHQDEVHLKQYAKRLREEVANNLSQEDVTYDAEFCVMKDITQRPSPLDPPPIKIEVYSENSNNQTNSKKCIYKGVFLSWRTTKNKLTVFNSVRLPLLLCRGTPSAIRTVHNVLSRMFDCMIIALPAQEDDLIWLVPIIITPADKEEQTKHTDEICMEYKIPELESTDTITIKFLVLDLIKILTVIVKDQNDEANVEIAFNLEHIEKFREVLYSQMLELAGLQLGLCTLHKIILPTVTIMENRMKVMNADTMNRVLLYLNEKALDTFHTLNLE</sequence>
<organism evidence="8 9">
    <name type="scientific">Bombus vosnesenskii</name>
    <dbReference type="NCBI Taxonomy" id="207650"/>
    <lineage>
        <taxon>Eukaryota</taxon>
        <taxon>Metazoa</taxon>
        <taxon>Ecdysozoa</taxon>
        <taxon>Arthropoda</taxon>
        <taxon>Hexapoda</taxon>
        <taxon>Insecta</taxon>
        <taxon>Pterygota</taxon>
        <taxon>Neoptera</taxon>
        <taxon>Endopterygota</taxon>
        <taxon>Hymenoptera</taxon>
        <taxon>Apocrita</taxon>
        <taxon>Aculeata</taxon>
        <taxon>Apoidea</taxon>
        <taxon>Anthophila</taxon>
        <taxon>Apidae</taxon>
        <taxon>Bombus</taxon>
        <taxon>Pyrobombus</taxon>
    </lineage>
</organism>
<gene>
    <name evidence="9" type="primary">LOC117240465</name>
</gene>
<dbReference type="PANTHER" id="PTHR31740:SF2">
    <property type="entry name" value="CENTROMERE PROTEIN L"/>
    <property type="match status" value="1"/>
</dbReference>
<dbReference type="Proteomes" id="UP000504631">
    <property type="component" value="Unplaced"/>
</dbReference>
<dbReference type="Pfam" id="PF13092">
    <property type="entry name" value="CENP-L"/>
    <property type="match status" value="1"/>
</dbReference>
<proteinExistence type="inferred from homology"/>
<comment type="subcellular location">
    <subcellularLocation>
        <location evidence="2">Chromosome</location>
        <location evidence="2">Centromere</location>
    </subcellularLocation>
    <subcellularLocation>
        <location evidence="1">Nucleus</location>
    </subcellularLocation>
</comment>
<evidence type="ECO:0000313" key="8">
    <source>
        <dbReference type="Proteomes" id="UP000504631"/>
    </source>
</evidence>
<keyword evidence="6" id="KW-0539">Nucleus</keyword>
<protein>
    <recommendedName>
        <fullName evidence="4">Centromere protein L</fullName>
    </recommendedName>
</protein>
<dbReference type="AlphaFoldDB" id="A0A6J3LB31"/>
<keyword evidence="7" id="KW-0137">Centromere</keyword>
<dbReference type="GO" id="GO:0005634">
    <property type="term" value="C:nucleus"/>
    <property type="evidence" value="ECO:0007669"/>
    <property type="project" value="UniProtKB-SubCell"/>
</dbReference>
<reference evidence="9" key="1">
    <citation type="submission" date="2025-08" db="UniProtKB">
        <authorList>
            <consortium name="RefSeq"/>
        </authorList>
    </citation>
    <scope>IDENTIFICATION</scope>
    <source>
        <tissue evidence="9">Muscle</tissue>
    </source>
</reference>